<feature type="region of interest" description="Disordered" evidence="1">
    <location>
        <begin position="1"/>
        <end position="29"/>
    </location>
</feature>
<dbReference type="VEuPathDB" id="TriTrypDB:TcIL3000_10_9660"/>
<proteinExistence type="predicted"/>
<reference evidence="2" key="1">
    <citation type="journal article" date="2012" name="Proc. Natl. Acad. Sci. U.S.A.">
        <title>Antigenic diversity is generated by distinct evolutionary mechanisms in African trypanosome species.</title>
        <authorList>
            <person name="Jackson A.P."/>
            <person name="Berry A."/>
            <person name="Aslett M."/>
            <person name="Allison H.C."/>
            <person name="Burton P."/>
            <person name="Vavrova-Anderson J."/>
            <person name="Brown R."/>
            <person name="Browne H."/>
            <person name="Corton N."/>
            <person name="Hauser H."/>
            <person name="Gamble J."/>
            <person name="Gilderthorp R."/>
            <person name="Marcello L."/>
            <person name="McQuillan J."/>
            <person name="Otto T.D."/>
            <person name="Quail M.A."/>
            <person name="Sanders M.J."/>
            <person name="van Tonder A."/>
            <person name="Ginger M.L."/>
            <person name="Field M.C."/>
            <person name="Barry J.D."/>
            <person name="Hertz-Fowler C."/>
            <person name="Berriman M."/>
        </authorList>
    </citation>
    <scope>NUCLEOTIDE SEQUENCE</scope>
    <source>
        <strain evidence="2">IL3000</strain>
    </source>
</reference>
<evidence type="ECO:0000313" key="2">
    <source>
        <dbReference type="EMBL" id="CCC94188.1"/>
    </source>
</evidence>
<feature type="region of interest" description="Disordered" evidence="1">
    <location>
        <begin position="75"/>
        <end position="94"/>
    </location>
</feature>
<dbReference type="AlphaFoldDB" id="G0UXS1"/>
<dbReference type="EMBL" id="HE575323">
    <property type="protein sequence ID" value="CCC94188.1"/>
    <property type="molecule type" value="Genomic_DNA"/>
</dbReference>
<feature type="compositionally biased region" description="Acidic residues" evidence="1">
    <location>
        <begin position="1"/>
        <end position="10"/>
    </location>
</feature>
<protein>
    <submittedName>
        <fullName evidence="2">Uncharacterized protein</fullName>
    </submittedName>
</protein>
<organism evidence="2">
    <name type="scientific">Trypanosoma congolense (strain IL3000)</name>
    <dbReference type="NCBI Taxonomy" id="1068625"/>
    <lineage>
        <taxon>Eukaryota</taxon>
        <taxon>Discoba</taxon>
        <taxon>Euglenozoa</taxon>
        <taxon>Kinetoplastea</taxon>
        <taxon>Metakinetoplastina</taxon>
        <taxon>Trypanosomatida</taxon>
        <taxon>Trypanosomatidae</taxon>
        <taxon>Trypanosoma</taxon>
        <taxon>Nannomonas</taxon>
    </lineage>
</organism>
<feature type="compositionally biased region" description="Low complexity" evidence="1">
    <location>
        <begin position="13"/>
        <end position="26"/>
    </location>
</feature>
<gene>
    <name evidence="2" type="ORF">TCIL3000_10_9660</name>
</gene>
<sequence length="332" mass="36289">MSLFDHDDDDVSSRASSTTSTDNTDTPFQREMSASLLPPAAACDVLRFTLSVEESQRAEERRRAEANKHLLQQAGGCRSDTACGGSEEGGGSRFGSSIAEALKVRRDIREKLLLQRLSKQRLEETNSAELVKKDMEVGVFITPQYLNTLARQRSAQNTSQDACKVGALRSDEAVDPLEWYVRDLEERRRVASQKAAPVSETVEGGDAAAKSDDGRIKVRVMQEASLVGSDTSLSSKAVSGDWGSPGGHISSGLDLDHAQGHRDALSLRLDYGDGSVSQPLPHVTVDSVDPEEMLRAVRKSRQERRAGWSFIESAATRLNLRSMDRINALRTS</sequence>
<name>G0UXS1_TRYCI</name>
<evidence type="ECO:0000256" key="1">
    <source>
        <dbReference type="SAM" id="MobiDB-lite"/>
    </source>
</evidence>
<accession>G0UXS1</accession>